<sequence length="288" mass="33399">MKYQTLEQLQQHKTQLLETARLGSGMQIAAWKNQHDLVSVCSNHHTLSLYVKGGYESYRKTPHGWRNGGAPDRFCLMPQGLESTWDIRGDLSFVHLYYTDQHLRSLATKIWDREPAQIQLQEQSFVADTKISSLYRHFLLGCDWQEPSNHLQLSSTANLLLNHLLQHYSNVQWQLPRVTGGLAPYLLKHLKQWIEQHLDQAITLADLAAQTQLSEYHFAHMFKQSMRISPHQYVLQQRLHKAHMLILSSTNDLTDIALQCGFSSASHFSTRFKQYYGYRPSQLRQGRG</sequence>
<evidence type="ECO:0000259" key="4">
    <source>
        <dbReference type="PROSITE" id="PS01124"/>
    </source>
</evidence>
<evidence type="ECO:0000313" key="5">
    <source>
        <dbReference type="EMBL" id="RKG30371.1"/>
    </source>
</evidence>
<accession>A0A3A8END7</accession>
<dbReference type="EMBL" id="RAXU01000034">
    <property type="protein sequence ID" value="RKG30371.1"/>
    <property type="molecule type" value="Genomic_DNA"/>
</dbReference>
<dbReference type="Pfam" id="PF12833">
    <property type="entry name" value="HTH_18"/>
    <property type="match status" value="1"/>
</dbReference>
<gene>
    <name evidence="5" type="ORF">D7V21_16075</name>
</gene>
<evidence type="ECO:0000256" key="1">
    <source>
        <dbReference type="ARBA" id="ARBA00023015"/>
    </source>
</evidence>
<reference evidence="5 6" key="1">
    <citation type="submission" date="2018-09" db="EMBL/GenBank/DDBJ databases">
        <title>The draft genome of Acinetobacter spp. strains.</title>
        <authorList>
            <person name="Qin J."/>
            <person name="Feng Y."/>
            <person name="Zong Z."/>
        </authorList>
    </citation>
    <scope>NUCLEOTIDE SEQUENCE [LARGE SCALE GENOMIC DNA]</scope>
    <source>
        <strain evidence="5 6">WCHAc060096</strain>
    </source>
</reference>
<name>A0A3A8END7_9GAMM</name>
<keyword evidence="3" id="KW-0804">Transcription</keyword>
<dbReference type="InterPro" id="IPR020449">
    <property type="entry name" value="Tscrpt_reg_AraC-type_HTH"/>
</dbReference>
<dbReference type="GO" id="GO:0043565">
    <property type="term" value="F:sequence-specific DNA binding"/>
    <property type="evidence" value="ECO:0007669"/>
    <property type="project" value="InterPro"/>
</dbReference>
<dbReference type="SMART" id="SM00342">
    <property type="entry name" value="HTH_ARAC"/>
    <property type="match status" value="1"/>
</dbReference>
<dbReference type="GO" id="GO:0003700">
    <property type="term" value="F:DNA-binding transcription factor activity"/>
    <property type="evidence" value="ECO:0007669"/>
    <property type="project" value="InterPro"/>
</dbReference>
<dbReference type="InterPro" id="IPR009057">
    <property type="entry name" value="Homeodomain-like_sf"/>
</dbReference>
<dbReference type="RefSeq" id="WP_120371403.1">
    <property type="nucleotide sequence ID" value="NZ_RAXU01000034.1"/>
</dbReference>
<evidence type="ECO:0000256" key="2">
    <source>
        <dbReference type="ARBA" id="ARBA00023125"/>
    </source>
</evidence>
<dbReference type="Proteomes" id="UP000269001">
    <property type="component" value="Unassembled WGS sequence"/>
</dbReference>
<proteinExistence type="predicted"/>
<dbReference type="PRINTS" id="PR00032">
    <property type="entry name" value="HTHARAC"/>
</dbReference>
<dbReference type="PROSITE" id="PS01124">
    <property type="entry name" value="HTH_ARAC_FAMILY_2"/>
    <property type="match status" value="1"/>
</dbReference>
<keyword evidence="2" id="KW-0238">DNA-binding</keyword>
<keyword evidence="6" id="KW-1185">Reference proteome</keyword>
<organism evidence="5 6">
    <name type="scientific">Acinetobacter guerrae</name>
    <dbReference type="NCBI Taxonomy" id="1843371"/>
    <lineage>
        <taxon>Bacteria</taxon>
        <taxon>Pseudomonadati</taxon>
        <taxon>Pseudomonadota</taxon>
        <taxon>Gammaproteobacteria</taxon>
        <taxon>Moraxellales</taxon>
        <taxon>Moraxellaceae</taxon>
        <taxon>Acinetobacter</taxon>
    </lineage>
</organism>
<dbReference type="Gene3D" id="1.10.10.60">
    <property type="entry name" value="Homeodomain-like"/>
    <property type="match status" value="2"/>
</dbReference>
<protein>
    <submittedName>
        <fullName evidence="5">AraC family transcriptional regulator</fullName>
    </submittedName>
</protein>
<comment type="caution">
    <text evidence="5">The sequence shown here is derived from an EMBL/GenBank/DDBJ whole genome shotgun (WGS) entry which is preliminary data.</text>
</comment>
<dbReference type="InterPro" id="IPR050204">
    <property type="entry name" value="AraC_XylS_family_regulators"/>
</dbReference>
<dbReference type="AlphaFoldDB" id="A0A3A8END7"/>
<dbReference type="SUPFAM" id="SSF46689">
    <property type="entry name" value="Homeodomain-like"/>
    <property type="match status" value="2"/>
</dbReference>
<feature type="domain" description="HTH araC/xylS-type" evidence="4">
    <location>
        <begin position="188"/>
        <end position="286"/>
    </location>
</feature>
<evidence type="ECO:0000313" key="6">
    <source>
        <dbReference type="Proteomes" id="UP000269001"/>
    </source>
</evidence>
<dbReference type="InterPro" id="IPR018060">
    <property type="entry name" value="HTH_AraC"/>
</dbReference>
<keyword evidence="1" id="KW-0805">Transcription regulation</keyword>
<dbReference type="PANTHER" id="PTHR46796">
    <property type="entry name" value="HTH-TYPE TRANSCRIPTIONAL ACTIVATOR RHAS-RELATED"/>
    <property type="match status" value="1"/>
</dbReference>
<dbReference type="PANTHER" id="PTHR46796:SF6">
    <property type="entry name" value="ARAC SUBFAMILY"/>
    <property type="match status" value="1"/>
</dbReference>
<evidence type="ECO:0000256" key="3">
    <source>
        <dbReference type="ARBA" id="ARBA00023163"/>
    </source>
</evidence>